<dbReference type="GO" id="GO:0042742">
    <property type="term" value="P:defense response to bacterium"/>
    <property type="evidence" value="ECO:0007669"/>
    <property type="project" value="UniProtKB-KW"/>
</dbReference>
<dbReference type="Gene3D" id="1.10.530.40">
    <property type="match status" value="1"/>
</dbReference>
<proteinExistence type="inferred from homology"/>
<evidence type="ECO:0000313" key="5">
    <source>
        <dbReference type="EMBL" id="RAM00078.1"/>
    </source>
</evidence>
<evidence type="ECO:0000313" key="6">
    <source>
        <dbReference type="Proteomes" id="UP000248798"/>
    </source>
</evidence>
<comment type="similarity">
    <text evidence="3">Belongs to the glycosyl hydrolase 24 family.</text>
</comment>
<evidence type="ECO:0000256" key="3">
    <source>
        <dbReference type="RuleBase" id="RU003788"/>
    </source>
</evidence>
<dbReference type="InterPro" id="IPR002196">
    <property type="entry name" value="Glyco_hydro_24"/>
</dbReference>
<keyword evidence="3" id="KW-0326">Glycosidase</keyword>
<reference evidence="4 7" key="2">
    <citation type="submission" date="2019-02" db="EMBL/GenBank/DDBJ databases">
        <title>Complete genome sequence of Desulfobacter hydrogenophilus AcRS1.</title>
        <authorList>
            <person name="Marietou A."/>
            <person name="Lund M.B."/>
            <person name="Marshall I.P.G."/>
            <person name="Schreiber L."/>
            <person name="Jorgensen B."/>
        </authorList>
    </citation>
    <scope>NUCLEOTIDE SEQUENCE [LARGE SCALE GENOMIC DNA]</scope>
    <source>
        <strain evidence="4 7">AcRS1</strain>
    </source>
</reference>
<reference evidence="5 6" key="1">
    <citation type="submission" date="2018-06" db="EMBL/GenBank/DDBJ databases">
        <title>Complete Genome Sequence of Desulfobacter hydrogenophilus (DSM3380).</title>
        <authorList>
            <person name="Marietou A."/>
            <person name="Schreiber L."/>
            <person name="Marshall I."/>
            <person name="Jorgensen B."/>
        </authorList>
    </citation>
    <scope>NUCLEOTIDE SEQUENCE [LARGE SCALE GENOMIC DNA]</scope>
    <source>
        <strain evidence="5 6">DSM 3380</strain>
    </source>
</reference>
<dbReference type="AlphaFoldDB" id="A0A328F6G4"/>
<dbReference type="Pfam" id="PF00959">
    <property type="entry name" value="Phage_lysozyme"/>
    <property type="match status" value="1"/>
</dbReference>
<dbReference type="EMBL" id="QLNI01000067">
    <property type="protein sequence ID" value="RAM00078.1"/>
    <property type="molecule type" value="Genomic_DNA"/>
</dbReference>
<dbReference type="InterPro" id="IPR023346">
    <property type="entry name" value="Lysozyme-like_dom_sf"/>
</dbReference>
<keyword evidence="3" id="KW-0378">Hydrolase</keyword>
<dbReference type="SUPFAM" id="SSF53955">
    <property type="entry name" value="Lysozyme-like"/>
    <property type="match status" value="1"/>
</dbReference>
<evidence type="ECO:0000313" key="4">
    <source>
        <dbReference type="EMBL" id="QBH14110.1"/>
    </source>
</evidence>
<comment type="catalytic activity">
    <reaction evidence="3">
        <text>Hydrolysis of (1-&gt;4)-beta-linkages between N-acetylmuramic acid and N-acetyl-D-glucosamine residues in a peptidoglycan and between N-acetyl-D-glucosamine residues in chitodextrins.</text>
        <dbReference type="EC" id="3.2.1.17"/>
    </reaction>
</comment>
<dbReference type="GO" id="GO:0016998">
    <property type="term" value="P:cell wall macromolecule catabolic process"/>
    <property type="evidence" value="ECO:0007669"/>
    <property type="project" value="InterPro"/>
</dbReference>
<dbReference type="GO" id="GO:0009253">
    <property type="term" value="P:peptidoglycan catabolic process"/>
    <property type="evidence" value="ECO:0007669"/>
    <property type="project" value="InterPro"/>
</dbReference>
<gene>
    <name evidence="5" type="ORF">DO021_21020</name>
    <name evidence="4" type="ORF">EYB58_15025</name>
</gene>
<keyword evidence="2 3" id="KW-0081">Bacteriolytic enzyme</keyword>
<dbReference type="PANTHER" id="PTHR37406:SF1">
    <property type="entry name" value="T4-TYPE LYSOZYME 1-RELATED"/>
    <property type="match status" value="1"/>
</dbReference>
<accession>A0A328F6G4</accession>
<dbReference type="GO" id="GO:0003796">
    <property type="term" value="F:lysozyme activity"/>
    <property type="evidence" value="ECO:0007669"/>
    <property type="project" value="UniProtKB-EC"/>
</dbReference>
<organism evidence="5 6">
    <name type="scientific">Desulfobacter hydrogenophilus</name>
    <dbReference type="NCBI Taxonomy" id="2291"/>
    <lineage>
        <taxon>Bacteria</taxon>
        <taxon>Pseudomonadati</taxon>
        <taxon>Thermodesulfobacteriota</taxon>
        <taxon>Desulfobacteria</taxon>
        <taxon>Desulfobacterales</taxon>
        <taxon>Desulfobacteraceae</taxon>
        <taxon>Desulfobacter</taxon>
    </lineage>
</organism>
<dbReference type="Proteomes" id="UP000248798">
    <property type="component" value="Unassembled WGS sequence"/>
</dbReference>
<evidence type="ECO:0000256" key="1">
    <source>
        <dbReference type="ARBA" id="ARBA00022529"/>
    </source>
</evidence>
<dbReference type="GO" id="GO:0031640">
    <property type="term" value="P:killing of cells of another organism"/>
    <property type="evidence" value="ECO:0007669"/>
    <property type="project" value="UniProtKB-KW"/>
</dbReference>
<dbReference type="RefSeq" id="WP_111960332.1">
    <property type="nucleotide sequence ID" value="NZ_CP036313.1"/>
</dbReference>
<name>A0A328F6G4_9BACT</name>
<dbReference type="InterPro" id="IPR052619">
    <property type="entry name" value="Phage_lysozyme-like"/>
</dbReference>
<dbReference type="PANTHER" id="PTHR37406">
    <property type="entry name" value="T4-TYPE LYSOZYME 1-RELATED"/>
    <property type="match status" value="1"/>
</dbReference>
<dbReference type="InterPro" id="IPR023347">
    <property type="entry name" value="Lysozyme_dom_sf"/>
</dbReference>
<dbReference type="EMBL" id="CP036313">
    <property type="protein sequence ID" value="QBH14110.1"/>
    <property type="molecule type" value="Genomic_DNA"/>
</dbReference>
<dbReference type="Proteomes" id="UP000293902">
    <property type="component" value="Chromosome"/>
</dbReference>
<evidence type="ECO:0000256" key="2">
    <source>
        <dbReference type="ARBA" id="ARBA00022638"/>
    </source>
</evidence>
<dbReference type="EC" id="3.2.1.17" evidence="3"/>
<keyword evidence="1 3" id="KW-0929">Antimicrobial</keyword>
<dbReference type="OrthoDB" id="5323745at2"/>
<sequence>MNTEKQFYEKLTDQLTKHEGLRFKPYHCTAGKLTIGIGRNLEDKGITEKEAVMLLENDIQECIEDLKTIFQTFDLLPEPARRVLVDMRFNLGPNRFRNFKKMIQAVNEQNFIQAAAEMKDSRWYTQVGQRARTLVKMMTESDA</sequence>
<protein>
    <recommendedName>
        <fullName evidence="3">Lysozyme</fullName>
        <ecNumber evidence="3">3.2.1.17</ecNumber>
    </recommendedName>
</protein>
<keyword evidence="7" id="KW-1185">Reference proteome</keyword>
<evidence type="ECO:0000313" key="7">
    <source>
        <dbReference type="Proteomes" id="UP000293902"/>
    </source>
</evidence>